<sequence>MTVGPAGTTEATPDRRDDLAAARGPQAAKSSRRKRTPGWLALLFLLPALVLLGVYLVYPVVYSVVRSMFDSDGNRFVGLNNYGEAFTDPSTRTALKNNLIWVLVAPTVVTVFGLLFAVLTERIRWAVAFRMVLFMPMAISLFASGVIFRLVYQEDPELGVANAAAVTVHDAFAAPSHYPGVRLRDGQGTVVGDGDYLTAKTYRPGDVVNLPLVGMQATALPPGASGAITPGGGSTALRGAAWLDVALLHGHPNAIDKVEKGAPGLTVQAVKDGAVVATTTTGADGTFSFPDLAPGDYRVQLPGSNFAAPFRGLTWLGPGLVTPVIISCWIWIMTGFAMTFIAAGLAAIPRDALEAARVDGGTEWQVFRKVTVPLIGPVLLVVFVTLVINVLKIFELVYVIAPGASQASANVLALQMWQVSFGAGGGDQGLGSAIGVILFLLVLPAMLFNIRRFRRERR</sequence>
<feature type="region of interest" description="Disordered" evidence="11">
    <location>
        <begin position="1"/>
        <end position="30"/>
    </location>
</feature>
<dbReference type="Gene3D" id="1.10.3720.10">
    <property type="entry name" value="MetI-like"/>
    <property type="match status" value="2"/>
</dbReference>
<evidence type="ECO:0000256" key="9">
    <source>
        <dbReference type="ARBA" id="ARBA00023136"/>
    </source>
</evidence>
<dbReference type="SUPFAM" id="SSF49478">
    <property type="entry name" value="Cna protein B-type domain"/>
    <property type="match status" value="1"/>
</dbReference>
<dbReference type="PROSITE" id="PS50928">
    <property type="entry name" value="ABC_TM1"/>
    <property type="match status" value="1"/>
</dbReference>
<dbReference type="InterPro" id="IPR035906">
    <property type="entry name" value="MetI-like_sf"/>
</dbReference>
<gene>
    <name evidence="13" type="ORF">EV186_110147</name>
</gene>
<evidence type="ECO:0000256" key="1">
    <source>
        <dbReference type="ARBA" id="ARBA00004613"/>
    </source>
</evidence>
<dbReference type="PANTHER" id="PTHR43227">
    <property type="entry name" value="BLL4140 PROTEIN"/>
    <property type="match status" value="1"/>
</dbReference>
<keyword evidence="5" id="KW-0964">Secreted</keyword>
<keyword evidence="6 10" id="KW-0812">Transmembrane</keyword>
<evidence type="ECO:0000256" key="8">
    <source>
        <dbReference type="ARBA" id="ARBA00022989"/>
    </source>
</evidence>
<dbReference type="Proteomes" id="UP000295444">
    <property type="component" value="Unassembled WGS sequence"/>
</dbReference>
<comment type="similarity">
    <text evidence="10">Belongs to the binding-protein-dependent transport system permease family.</text>
</comment>
<evidence type="ECO:0000256" key="2">
    <source>
        <dbReference type="ARBA" id="ARBA00004651"/>
    </source>
</evidence>
<evidence type="ECO:0000256" key="6">
    <source>
        <dbReference type="ARBA" id="ARBA00022692"/>
    </source>
</evidence>
<keyword evidence="4" id="KW-1003">Cell membrane</keyword>
<feature type="transmembrane region" description="Helical" evidence="10">
    <location>
        <begin position="430"/>
        <end position="450"/>
    </location>
</feature>
<evidence type="ECO:0000256" key="11">
    <source>
        <dbReference type="SAM" id="MobiDB-lite"/>
    </source>
</evidence>
<dbReference type="RefSeq" id="WP_243754513.1">
    <property type="nucleotide sequence ID" value="NZ_SNXZ01000010.1"/>
</dbReference>
<evidence type="ECO:0000256" key="5">
    <source>
        <dbReference type="ARBA" id="ARBA00022525"/>
    </source>
</evidence>
<dbReference type="InterPro" id="IPR033764">
    <property type="entry name" value="Sdr_B"/>
</dbReference>
<evidence type="ECO:0000259" key="12">
    <source>
        <dbReference type="PROSITE" id="PS50928"/>
    </source>
</evidence>
<dbReference type="InterPro" id="IPR050809">
    <property type="entry name" value="UgpAE/MalFG_permease"/>
</dbReference>
<keyword evidence="3 10" id="KW-0813">Transport</keyword>
<feature type="transmembrane region" description="Helical" evidence="10">
    <location>
        <begin position="370"/>
        <end position="391"/>
    </location>
</feature>
<dbReference type="InterPro" id="IPR013783">
    <property type="entry name" value="Ig-like_fold"/>
</dbReference>
<feature type="transmembrane region" description="Helical" evidence="10">
    <location>
        <begin position="329"/>
        <end position="349"/>
    </location>
</feature>
<dbReference type="GO" id="GO:0005886">
    <property type="term" value="C:plasma membrane"/>
    <property type="evidence" value="ECO:0007669"/>
    <property type="project" value="UniProtKB-SubCell"/>
</dbReference>
<dbReference type="AlphaFoldDB" id="A0A4R6RWR2"/>
<protein>
    <submittedName>
        <fullName evidence="13">Carbohydrate ABC transporter membrane protein 1 (CUT1 family)</fullName>
    </submittedName>
</protein>
<evidence type="ECO:0000313" key="14">
    <source>
        <dbReference type="Proteomes" id="UP000295444"/>
    </source>
</evidence>
<keyword evidence="7" id="KW-0732">Signal</keyword>
<keyword evidence="8 10" id="KW-1133">Transmembrane helix</keyword>
<dbReference type="GO" id="GO:0005576">
    <property type="term" value="C:extracellular region"/>
    <property type="evidence" value="ECO:0007669"/>
    <property type="project" value="UniProtKB-SubCell"/>
</dbReference>
<accession>A0A4R6RWR2</accession>
<proteinExistence type="inferred from homology"/>
<organism evidence="13 14">
    <name type="scientific">Labedaea rhizosphaerae</name>
    <dbReference type="NCBI Taxonomy" id="598644"/>
    <lineage>
        <taxon>Bacteria</taxon>
        <taxon>Bacillati</taxon>
        <taxon>Actinomycetota</taxon>
        <taxon>Actinomycetes</taxon>
        <taxon>Pseudonocardiales</taxon>
        <taxon>Pseudonocardiaceae</taxon>
        <taxon>Labedaea</taxon>
    </lineage>
</organism>
<evidence type="ECO:0000256" key="7">
    <source>
        <dbReference type="ARBA" id="ARBA00022729"/>
    </source>
</evidence>
<reference evidence="13 14" key="1">
    <citation type="submission" date="2019-03" db="EMBL/GenBank/DDBJ databases">
        <title>Genomic Encyclopedia of Type Strains, Phase IV (KMG-IV): sequencing the most valuable type-strain genomes for metagenomic binning, comparative biology and taxonomic classification.</title>
        <authorList>
            <person name="Goeker M."/>
        </authorList>
    </citation>
    <scope>NUCLEOTIDE SEQUENCE [LARGE SCALE GENOMIC DNA]</scope>
    <source>
        <strain evidence="13 14">DSM 45361</strain>
    </source>
</reference>
<dbReference type="GO" id="GO:0055085">
    <property type="term" value="P:transmembrane transport"/>
    <property type="evidence" value="ECO:0007669"/>
    <property type="project" value="InterPro"/>
</dbReference>
<comment type="caution">
    <text evidence="13">The sequence shown here is derived from an EMBL/GenBank/DDBJ whole genome shotgun (WGS) entry which is preliminary data.</text>
</comment>
<dbReference type="CDD" id="cd06261">
    <property type="entry name" value="TM_PBP2"/>
    <property type="match status" value="1"/>
</dbReference>
<dbReference type="Gene3D" id="2.60.40.10">
    <property type="entry name" value="Immunoglobulins"/>
    <property type="match status" value="1"/>
</dbReference>
<dbReference type="SUPFAM" id="SSF161098">
    <property type="entry name" value="MetI-like"/>
    <property type="match status" value="1"/>
</dbReference>
<feature type="transmembrane region" description="Helical" evidence="10">
    <location>
        <begin position="99"/>
        <end position="119"/>
    </location>
</feature>
<dbReference type="PANTHER" id="PTHR43227:SF8">
    <property type="entry name" value="DIACETYLCHITOBIOSE UPTAKE SYSTEM PERMEASE PROTEIN DASB"/>
    <property type="match status" value="1"/>
</dbReference>
<feature type="transmembrane region" description="Helical" evidence="10">
    <location>
        <begin position="39"/>
        <end position="58"/>
    </location>
</feature>
<name>A0A4R6RWR2_LABRH</name>
<dbReference type="EMBL" id="SNXZ01000010">
    <property type="protein sequence ID" value="TDP90606.1"/>
    <property type="molecule type" value="Genomic_DNA"/>
</dbReference>
<dbReference type="Pfam" id="PF17210">
    <property type="entry name" value="SdrD_B"/>
    <property type="match status" value="1"/>
</dbReference>
<keyword evidence="14" id="KW-1185">Reference proteome</keyword>
<feature type="domain" description="ABC transmembrane type-1" evidence="12">
    <location>
        <begin position="95"/>
        <end position="449"/>
    </location>
</feature>
<keyword evidence="9 10" id="KW-0472">Membrane</keyword>
<dbReference type="GO" id="GO:0005975">
    <property type="term" value="P:carbohydrate metabolic process"/>
    <property type="evidence" value="ECO:0007669"/>
    <property type="project" value="UniProtKB-ARBA"/>
</dbReference>
<comment type="subcellular location">
    <subcellularLocation>
        <location evidence="2 10">Cell membrane</location>
        <topology evidence="2 10">Multi-pass membrane protein</topology>
    </subcellularLocation>
    <subcellularLocation>
        <location evidence="1">Secreted</location>
    </subcellularLocation>
</comment>
<dbReference type="InterPro" id="IPR000515">
    <property type="entry name" value="MetI-like"/>
</dbReference>
<evidence type="ECO:0000313" key="13">
    <source>
        <dbReference type="EMBL" id="TDP90606.1"/>
    </source>
</evidence>
<evidence type="ECO:0000256" key="4">
    <source>
        <dbReference type="ARBA" id="ARBA00022475"/>
    </source>
</evidence>
<evidence type="ECO:0000256" key="3">
    <source>
        <dbReference type="ARBA" id="ARBA00022448"/>
    </source>
</evidence>
<evidence type="ECO:0000256" key="10">
    <source>
        <dbReference type="RuleBase" id="RU363032"/>
    </source>
</evidence>
<feature type="transmembrane region" description="Helical" evidence="10">
    <location>
        <begin position="131"/>
        <end position="152"/>
    </location>
</feature>
<dbReference type="Pfam" id="PF00528">
    <property type="entry name" value="BPD_transp_1"/>
    <property type="match status" value="1"/>
</dbReference>